<evidence type="ECO:0000313" key="2">
    <source>
        <dbReference type="EMBL" id="JAC59442.1"/>
    </source>
</evidence>
<name>A0A061QG96_9CHLO</name>
<feature type="non-terminal residue" evidence="2">
    <location>
        <position position="313"/>
    </location>
</feature>
<protein>
    <submittedName>
        <fullName evidence="2">Uncharacterized protein</fullName>
    </submittedName>
</protein>
<reference evidence="2" key="1">
    <citation type="submission" date="2014-05" db="EMBL/GenBank/DDBJ databases">
        <title>The transcriptome of the halophilic microalga Tetraselmis sp. GSL018 isolated from the Great Salt Lake, Utah.</title>
        <authorList>
            <person name="Jinkerson R.E."/>
            <person name="D'Adamo S."/>
            <person name="Posewitz M.C."/>
        </authorList>
    </citation>
    <scope>NUCLEOTIDE SEQUENCE</scope>
    <source>
        <strain evidence="2">GSL018</strain>
    </source>
</reference>
<sequence length="313" mass="33957">MRVPQTERPLQAGYLLELEKELLNENVDNDEVKRLLQILSLPDGNLELPQKVADLLKLVGLRDVIKEEVFTVQLQRAAEEVLCAETPILDAQAQLALRVQLAVAPLRGETMDLCTVGSNIKAHLLCPAPATTCGSVLLSRCMEKAARDLLIDLGYNNAADGCSTAVFAMRCAMELEKSDRFRIYICGKKVRVSRMLVDSVLRQRPLSHALDAVEAALARVRRSGGWAGGEPSSDGPATPVGPRSPLRELHRSPGTGSQPHPPPRKRAAPRPPRQIATFPGVTLRPAGPAAGIGWSPSSRACRRASARGREKEP</sequence>
<dbReference type="AlphaFoldDB" id="A0A061QG96"/>
<accession>A0A061QG96</accession>
<gene>
    <name evidence="2" type="ORF">TSPGSL018_31391</name>
</gene>
<feature type="region of interest" description="Disordered" evidence="1">
    <location>
        <begin position="224"/>
        <end position="313"/>
    </location>
</feature>
<proteinExistence type="predicted"/>
<evidence type="ECO:0000256" key="1">
    <source>
        <dbReference type="SAM" id="MobiDB-lite"/>
    </source>
</evidence>
<dbReference type="EMBL" id="GBEZ01027928">
    <property type="protein sequence ID" value="JAC59442.1"/>
    <property type="molecule type" value="Transcribed_RNA"/>
</dbReference>
<organism evidence="2">
    <name type="scientific">Tetraselmis sp. GSL018</name>
    <dbReference type="NCBI Taxonomy" id="582737"/>
    <lineage>
        <taxon>Eukaryota</taxon>
        <taxon>Viridiplantae</taxon>
        <taxon>Chlorophyta</taxon>
        <taxon>core chlorophytes</taxon>
        <taxon>Chlorodendrophyceae</taxon>
        <taxon>Chlorodendrales</taxon>
        <taxon>Chlorodendraceae</taxon>
        <taxon>Tetraselmis</taxon>
    </lineage>
</organism>